<name>Q7NDN2_GLOVI</name>
<dbReference type="Proteomes" id="UP000000557">
    <property type="component" value="Chromosome"/>
</dbReference>
<dbReference type="AlphaFoldDB" id="Q7NDN2"/>
<evidence type="ECO:0000313" key="3">
    <source>
        <dbReference type="EMBL" id="BAC92144.1"/>
    </source>
</evidence>
<reference evidence="3 4" key="1">
    <citation type="journal article" date="2003" name="DNA Res.">
        <title>Complete genome structure of Gloeobacter violaceus PCC 7421, a cyanobacterium that lacks thylakoids.</title>
        <authorList>
            <person name="Nakamura Y."/>
            <person name="Kaneko T."/>
            <person name="Sato S."/>
            <person name="Mimuro M."/>
            <person name="Miyashita H."/>
            <person name="Tsuchiya T."/>
            <person name="Sasamoto S."/>
            <person name="Watanabe A."/>
            <person name="Kawashima K."/>
            <person name="Kishida Y."/>
            <person name="Kiyokawa C."/>
            <person name="Kohara M."/>
            <person name="Matsumoto M."/>
            <person name="Matsuno A."/>
            <person name="Nakazaki N."/>
            <person name="Shimpo S."/>
            <person name="Takeuchi C."/>
            <person name="Yamada M."/>
            <person name="Tabata S."/>
        </authorList>
    </citation>
    <scope>NUCLEOTIDE SEQUENCE [LARGE SCALE GENOMIC DNA]</scope>
    <source>
        <strain evidence="4">ATCC 29082 / PCC 7421</strain>
    </source>
</reference>
<dbReference type="HOGENOM" id="CLU_010194_1_3_3"/>
<reference evidence="3 4" key="2">
    <citation type="journal article" date="2003" name="DNA Res.">
        <title>Complete genome structure of Gloeobacter violaceus PCC 7421, a cyanobacterium that lacks thylakoids (supplement).</title>
        <authorList>
            <person name="Nakamura Y."/>
            <person name="Kaneko T."/>
            <person name="Sato S."/>
            <person name="Mimuro M."/>
            <person name="Miyashita H."/>
            <person name="Tsuchiya T."/>
            <person name="Sasamoto S."/>
            <person name="Watanabe A."/>
            <person name="Kawashima K."/>
            <person name="Kishida Y."/>
            <person name="Kiyokawa C."/>
            <person name="Kohara M."/>
            <person name="Matsumoto M."/>
            <person name="Matsuno A."/>
            <person name="Nakazaki N."/>
            <person name="Shimpo S."/>
            <person name="Takeuchi C."/>
            <person name="Yamada M."/>
            <person name="Tabata S."/>
        </authorList>
    </citation>
    <scope>NUCLEOTIDE SEQUENCE [LARGE SCALE GENOMIC DNA]</scope>
    <source>
        <strain evidence="4">ATCC 29082 / PCC 7421</strain>
    </source>
</reference>
<dbReference type="PANTHER" id="PTHR48107">
    <property type="entry name" value="NADPH-DEPENDENT ALDEHYDE REDUCTASE-LIKE PROTEIN, CHLOROPLASTIC-RELATED"/>
    <property type="match status" value="1"/>
</dbReference>
<dbReference type="InterPro" id="IPR002347">
    <property type="entry name" value="SDR_fam"/>
</dbReference>
<evidence type="ECO:0000256" key="2">
    <source>
        <dbReference type="ARBA" id="ARBA00023002"/>
    </source>
</evidence>
<dbReference type="KEGG" id="gvi:gll4203"/>
<dbReference type="CDD" id="cd05362">
    <property type="entry name" value="THN_reductase-like_SDR_c"/>
    <property type="match status" value="1"/>
</dbReference>
<sequence length="246" mass="25438">MSSLQGKVAIVTGASRGIGRAIAEGLASKGASVVVNYAGSKDKAREVVQTIEAAGGQAIAVQADVSRVEQIDALFDETFARFGRLDILVNNAGLSIMKPMVDISEAEFDRLFTLNARGVFFALQRAAARMAAGGRIVSVTTGGTATGAAGATAYAGSKAAIEGFSMSLSKELGARGITVNTVMPGPTDTEMFEAAAPLEMKKMAEQMSPFGRLGEPRDVADVVIFLASEEARWVTGQRISASGGAI</sequence>
<gene>
    <name evidence="3" type="ordered locus">gll4203</name>
</gene>
<dbReference type="PhylomeDB" id="Q7NDN2"/>
<dbReference type="STRING" id="251221.gene:10761722"/>
<dbReference type="eggNOG" id="COG1028">
    <property type="taxonomic scope" value="Bacteria"/>
</dbReference>
<dbReference type="GO" id="GO:0016614">
    <property type="term" value="F:oxidoreductase activity, acting on CH-OH group of donors"/>
    <property type="evidence" value="ECO:0007669"/>
    <property type="project" value="UniProtKB-ARBA"/>
</dbReference>
<organism evidence="3 4">
    <name type="scientific">Gloeobacter violaceus (strain ATCC 29082 / PCC 7421)</name>
    <dbReference type="NCBI Taxonomy" id="251221"/>
    <lineage>
        <taxon>Bacteria</taxon>
        <taxon>Bacillati</taxon>
        <taxon>Cyanobacteriota</taxon>
        <taxon>Cyanophyceae</taxon>
        <taxon>Gloeobacterales</taxon>
        <taxon>Gloeobacteraceae</taxon>
        <taxon>Gloeobacter</taxon>
    </lineage>
</organism>
<protein>
    <submittedName>
        <fullName evidence="3">Gll4203 protein</fullName>
    </submittedName>
</protein>
<keyword evidence="2" id="KW-0560">Oxidoreductase</keyword>
<evidence type="ECO:0000313" key="4">
    <source>
        <dbReference type="Proteomes" id="UP000000557"/>
    </source>
</evidence>
<comment type="similarity">
    <text evidence="1">Belongs to the short-chain dehydrogenases/reductases (SDR) family.</text>
</comment>
<keyword evidence="4" id="KW-1185">Reference proteome</keyword>
<dbReference type="EMBL" id="BA000045">
    <property type="protein sequence ID" value="BAC92144.1"/>
    <property type="molecule type" value="Genomic_DNA"/>
</dbReference>
<evidence type="ECO:0000256" key="1">
    <source>
        <dbReference type="ARBA" id="ARBA00006484"/>
    </source>
</evidence>
<dbReference type="Pfam" id="PF13561">
    <property type="entry name" value="adh_short_C2"/>
    <property type="match status" value="1"/>
</dbReference>
<dbReference type="OrthoDB" id="9785520at2"/>
<dbReference type="PRINTS" id="PR00081">
    <property type="entry name" value="GDHRDH"/>
</dbReference>
<dbReference type="Gene3D" id="3.40.50.720">
    <property type="entry name" value="NAD(P)-binding Rossmann-like Domain"/>
    <property type="match status" value="1"/>
</dbReference>
<dbReference type="RefSeq" id="WP_011144187.1">
    <property type="nucleotide sequence ID" value="NC_005125.1"/>
</dbReference>
<dbReference type="FunFam" id="3.40.50.720:FF:000084">
    <property type="entry name" value="Short-chain dehydrogenase reductase"/>
    <property type="match status" value="1"/>
</dbReference>
<dbReference type="InParanoid" id="Q7NDN2"/>
<accession>Q7NDN2</accession>
<dbReference type="NCBIfam" id="NF005559">
    <property type="entry name" value="PRK07231.1"/>
    <property type="match status" value="1"/>
</dbReference>
<dbReference type="PANTHER" id="PTHR48107:SF7">
    <property type="entry name" value="RE15974P"/>
    <property type="match status" value="1"/>
</dbReference>
<proteinExistence type="inferred from homology"/>
<dbReference type="InterPro" id="IPR036291">
    <property type="entry name" value="NAD(P)-bd_dom_sf"/>
</dbReference>
<dbReference type="EnsemblBacteria" id="BAC92144">
    <property type="protein sequence ID" value="BAC92144"/>
    <property type="gene ID" value="BAC92144"/>
</dbReference>
<dbReference type="PRINTS" id="PR00080">
    <property type="entry name" value="SDRFAMILY"/>
</dbReference>
<dbReference type="SUPFAM" id="SSF51735">
    <property type="entry name" value="NAD(P)-binding Rossmann-fold domains"/>
    <property type="match status" value="1"/>
</dbReference>
<dbReference type="FunCoup" id="Q7NDN2">
    <property type="interactions" value="96"/>
</dbReference>